<gene>
    <name evidence="4" type="ORF">K8V01_01020</name>
</gene>
<dbReference type="Proteomes" id="UP000760668">
    <property type="component" value="Unassembled WGS sequence"/>
</dbReference>
<dbReference type="InterPro" id="IPR010426">
    <property type="entry name" value="MTTB_MeTrfase"/>
</dbReference>
<dbReference type="GO" id="GO:0032259">
    <property type="term" value="P:methylation"/>
    <property type="evidence" value="ECO:0007669"/>
    <property type="project" value="UniProtKB-KW"/>
</dbReference>
<dbReference type="GO" id="GO:0015948">
    <property type="term" value="P:methanogenesis"/>
    <property type="evidence" value="ECO:0007669"/>
    <property type="project" value="InterPro"/>
</dbReference>
<proteinExistence type="inferred from homology"/>
<dbReference type="InterPro" id="IPR038601">
    <property type="entry name" value="MttB-like_sf"/>
</dbReference>
<keyword evidence="2 4" id="KW-0489">Methyltransferase</keyword>
<dbReference type="EMBL" id="DYUC01000010">
    <property type="protein sequence ID" value="HJG85601.1"/>
    <property type="molecule type" value="Genomic_DNA"/>
</dbReference>
<evidence type="ECO:0000313" key="4">
    <source>
        <dbReference type="EMBL" id="HJG85601.1"/>
    </source>
</evidence>
<keyword evidence="3" id="KW-0808">Transferase</keyword>
<evidence type="ECO:0000256" key="1">
    <source>
        <dbReference type="ARBA" id="ARBA00007137"/>
    </source>
</evidence>
<evidence type="ECO:0000313" key="5">
    <source>
        <dbReference type="Proteomes" id="UP000760668"/>
    </source>
</evidence>
<dbReference type="AlphaFoldDB" id="A0A921MKM8"/>
<protein>
    <submittedName>
        <fullName evidence="4">Trimethylamine methyltransferase family protein</fullName>
    </submittedName>
</protein>
<comment type="similarity">
    <text evidence="1">Belongs to the trimethylamine methyltransferase family.</text>
</comment>
<reference evidence="4" key="1">
    <citation type="journal article" date="2021" name="PeerJ">
        <title>Extensive microbial diversity within the chicken gut microbiome revealed by metagenomics and culture.</title>
        <authorList>
            <person name="Gilroy R."/>
            <person name="Ravi A."/>
            <person name="Getino M."/>
            <person name="Pursley I."/>
            <person name="Horton D.L."/>
            <person name="Alikhan N.F."/>
            <person name="Baker D."/>
            <person name="Gharbi K."/>
            <person name="Hall N."/>
            <person name="Watson M."/>
            <person name="Adriaenssens E.M."/>
            <person name="Foster-Nyarko E."/>
            <person name="Jarju S."/>
            <person name="Secka A."/>
            <person name="Antonio M."/>
            <person name="Oren A."/>
            <person name="Chaudhuri R.R."/>
            <person name="La Ragione R."/>
            <person name="Hildebrand F."/>
            <person name="Pallen M.J."/>
        </authorList>
    </citation>
    <scope>NUCLEOTIDE SEQUENCE</scope>
    <source>
        <strain evidence="4">CHK179-5677</strain>
    </source>
</reference>
<name>A0A921MKM8_9FIRM</name>
<dbReference type="RefSeq" id="WP_294534037.1">
    <property type="nucleotide sequence ID" value="NZ_DYUC01000010.1"/>
</dbReference>
<reference evidence="4" key="2">
    <citation type="submission" date="2021-09" db="EMBL/GenBank/DDBJ databases">
        <authorList>
            <person name="Gilroy R."/>
        </authorList>
    </citation>
    <scope>NUCLEOTIDE SEQUENCE</scope>
    <source>
        <strain evidence="4">CHK179-5677</strain>
    </source>
</reference>
<dbReference type="Gene3D" id="3.20.20.480">
    <property type="entry name" value="Trimethylamine methyltransferase-like"/>
    <property type="match status" value="1"/>
</dbReference>
<organism evidence="4 5">
    <name type="scientific">Pseudoflavonifractor capillosus</name>
    <dbReference type="NCBI Taxonomy" id="106588"/>
    <lineage>
        <taxon>Bacteria</taxon>
        <taxon>Bacillati</taxon>
        <taxon>Bacillota</taxon>
        <taxon>Clostridia</taxon>
        <taxon>Eubacteriales</taxon>
        <taxon>Oscillospiraceae</taxon>
        <taxon>Pseudoflavonifractor</taxon>
    </lineage>
</organism>
<comment type="caution">
    <text evidence="4">The sequence shown here is derived from an EMBL/GenBank/DDBJ whole genome shotgun (WGS) entry which is preliminary data.</text>
</comment>
<evidence type="ECO:0000256" key="2">
    <source>
        <dbReference type="ARBA" id="ARBA00022603"/>
    </source>
</evidence>
<sequence>MVGRVKYNVMSDQELQYLKSRMEQLLIERGIHLDHEELLSELDKLGCAVDMEKKDVRFTKELIDRAVAAVPEKFTLYSPSGKYDLEFPNPNGSFYTRTNTGAPNYRTINGDTHYTTLEEVDEWYKITNVMENLDYVTLPSTSGEYVPGDAVDVYTLEKALKHSAKHIWIQPYESDNVQWLIDMAAAAVGGLDNLRAKPIVSFIACGVPSLTFKHMDAEVLYRCAKAGIPVQPCSLPTAGANTPVTAQGTAFVACAEVFAQIVILELLCPGLPVIATPLLFSMDMQSTYTLQSNTEITIARLICMELFERGYNIRAHSYGTGTDSVVLDAQNFIERTSLIDAMAMSEASVLGGAGQLETAKTISPVQLIIDNEIFGIARRIRRGLEVNDETLDWEDLISGADRDPSFSFLTSEHTFRHFTEPHRPDMFNRDSPVNWELSGSKTLLDKAVEKFHAIMAAEDVYALPADKAAEVEKVLKQAHAALVKE</sequence>
<evidence type="ECO:0000256" key="3">
    <source>
        <dbReference type="ARBA" id="ARBA00022679"/>
    </source>
</evidence>
<accession>A0A921MKM8</accession>
<dbReference type="GO" id="GO:0008168">
    <property type="term" value="F:methyltransferase activity"/>
    <property type="evidence" value="ECO:0007669"/>
    <property type="project" value="UniProtKB-KW"/>
</dbReference>
<dbReference type="Pfam" id="PF06253">
    <property type="entry name" value="MTTB"/>
    <property type="match status" value="1"/>
</dbReference>